<reference evidence="2 3" key="1">
    <citation type="journal article" date="2019" name="Commun. Biol.">
        <title>The bagworm genome reveals a unique fibroin gene that provides high tensile strength.</title>
        <authorList>
            <person name="Kono N."/>
            <person name="Nakamura H."/>
            <person name="Ohtoshi R."/>
            <person name="Tomita M."/>
            <person name="Numata K."/>
            <person name="Arakawa K."/>
        </authorList>
    </citation>
    <scope>NUCLEOTIDE SEQUENCE [LARGE SCALE GENOMIC DNA]</scope>
</reference>
<sequence>MYYTSADLQGQTRRVTRRNRVTYVIPLGAVLRRKMNVSIPHAVHFLKRDLPTRRRRKRHEGHLNSRVADPLAKYGGRRRKTRTRSPSPLSPHSDAVNPTRDQIAGPSLNRKM</sequence>
<evidence type="ECO:0000256" key="1">
    <source>
        <dbReference type="SAM" id="MobiDB-lite"/>
    </source>
</evidence>
<keyword evidence="3" id="KW-1185">Reference proteome</keyword>
<evidence type="ECO:0000313" key="3">
    <source>
        <dbReference type="Proteomes" id="UP000299102"/>
    </source>
</evidence>
<accession>A0A4C1V983</accession>
<comment type="caution">
    <text evidence="2">The sequence shown here is derived from an EMBL/GenBank/DDBJ whole genome shotgun (WGS) entry which is preliminary data.</text>
</comment>
<feature type="region of interest" description="Disordered" evidence="1">
    <location>
        <begin position="49"/>
        <end position="112"/>
    </location>
</feature>
<dbReference type="EMBL" id="BGZK01000286">
    <property type="protein sequence ID" value="GBP34275.1"/>
    <property type="molecule type" value="Genomic_DNA"/>
</dbReference>
<proteinExistence type="predicted"/>
<organism evidence="2 3">
    <name type="scientific">Eumeta variegata</name>
    <name type="common">Bagworm moth</name>
    <name type="synonym">Eumeta japonica</name>
    <dbReference type="NCBI Taxonomy" id="151549"/>
    <lineage>
        <taxon>Eukaryota</taxon>
        <taxon>Metazoa</taxon>
        <taxon>Ecdysozoa</taxon>
        <taxon>Arthropoda</taxon>
        <taxon>Hexapoda</taxon>
        <taxon>Insecta</taxon>
        <taxon>Pterygota</taxon>
        <taxon>Neoptera</taxon>
        <taxon>Endopterygota</taxon>
        <taxon>Lepidoptera</taxon>
        <taxon>Glossata</taxon>
        <taxon>Ditrysia</taxon>
        <taxon>Tineoidea</taxon>
        <taxon>Psychidae</taxon>
        <taxon>Oiketicinae</taxon>
        <taxon>Eumeta</taxon>
    </lineage>
</organism>
<dbReference type="AlphaFoldDB" id="A0A4C1V983"/>
<evidence type="ECO:0000313" key="2">
    <source>
        <dbReference type="EMBL" id="GBP34275.1"/>
    </source>
</evidence>
<name>A0A4C1V983_EUMVA</name>
<protein>
    <submittedName>
        <fullName evidence="2">Uncharacterized protein</fullName>
    </submittedName>
</protein>
<dbReference type="Proteomes" id="UP000299102">
    <property type="component" value="Unassembled WGS sequence"/>
</dbReference>
<gene>
    <name evidence="2" type="ORF">EVAR_13414_1</name>
</gene>